<name>A0AAY5EE66_ELEEL</name>
<keyword evidence="2" id="KW-0328">Glycosyltransferase</keyword>
<dbReference type="Proteomes" id="UP000314983">
    <property type="component" value="Unassembled WGS sequence"/>
</dbReference>
<sequence length="349" mass="39425">MQAKKRYLLVSAGACALLLAYAWTLRVAELHTRLPQGPVLPPPPPLRSYLEGAEHEEDGPLLFHQHTSPRERRDIHRTMYKSRRCRMETCFDFSRCRQAFRVYVHPLARGEAASEGYRKVLAAIEESRYRTHDPAEACLFVLGVDTLDRDRLSPQYVPDAGGRIRALPLWNEGRNHLVFNLYSGTWPDYGKDLCFDAGHAMLAKGSGRGRLTANDVPPARRYLLVFKGKRYLTGIGSETRNALHHVHNGDDVILLTTCALSLSVSLCVCLSSSHTHTHTHTPAVISIIQGGCVKWPVYLRGPWEEVWPWLFHPGLTLVSLALSCLLRSWWVQPERGPRPRSFCKGFSQA</sequence>
<organism evidence="4 5">
    <name type="scientific">Electrophorus electricus</name>
    <name type="common">Electric eel</name>
    <name type="synonym">Gymnotus electricus</name>
    <dbReference type="NCBI Taxonomy" id="8005"/>
    <lineage>
        <taxon>Eukaryota</taxon>
        <taxon>Metazoa</taxon>
        <taxon>Chordata</taxon>
        <taxon>Craniata</taxon>
        <taxon>Vertebrata</taxon>
        <taxon>Euteleostomi</taxon>
        <taxon>Actinopterygii</taxon>
        <taxon>Neopterygii</taxon>
        <taxon>Teleostei</taxon>
        <taxon>Ostariophysi</taxon>
        <taxon>Gymnotiformes</taxon>
        <taxon>Gymnotoidei</taxon>
        <taxon>Gymnotidae</taxon>
        <taxon>Electrophorus</taxon>
    </lineage>
</organism>
<dbReference type="InterPro" id="IPR040911">
    <property type="entry name" value="Exostosin_GT47"/>
</dbReference>
<dbReference type="PANTHER" id="PTHR48261">
    <property type="entry name" value="ACETYLGLUCOSAMINYLTRANSFERASE"/>
    <property type="match status" value="1"/>
</dbReference>
<reference evidence="4" key="2">
    <citation type="submission" date="2025-08" db="UniProtKB">
        <authorList>
            <consortium name="Ensembl"/>
        </authorList>
    </citation>
    <scope>IDENTIFICATION</scope>
</reference>
<dbReference type="GO" id="GO:0015012">
    <property type="term" value="P:heparan sulfate proteoglycan biosynthetic process"/>
    <property type="evidence" value="ECO:0007669"/>
    <property type="project" value="UniProtKB-ARBA"/>
</dbReference>
<evidence type="ECO:0000313" key="4">
    <source>
        <dbReference type="Ensembl" id="ENSEEEP00000054712.1"/>
    </source>
</evidence>
<reference evidence="5" key="1">
    <citation type="submission" date="2020-05" db="EMBL/GenBank/DDBJ databases">
        <title>Electrophorus electricus (electric eel) genome, fEleEle1, primary haplotype.</title>
        <authorList>
            <person name="Myers G."/>
            <person name="Meyer A."/>
            <person name="Fedrigo O."/>
            <person name="Formenti G."/>
            <person name="Rhie A."/>
            <person name="Tracey A."/>
            <person name="Sims Y."/>
            <person name="Jarvis E.D."/>
        </authorList>
    </citation>
    <scope>NUCLEOTIDE SEQUENCE [LARGE SCALE GENOMIC DNA]</scope>
</reference>
<dbReference type="PANTHER" id="PTHR48261:SF3">
    <property type="entry name" value="EXOSTOSIN GLYCOSYLTRANSFERASE 1"/>
    <property type="match status" value="1"/>
</dbReference>
<dbReference type="Pfam" id="PF03016">
    <property type="entry name" value="Exostosin_GT47"/>
    <property type="match status" value="1"/>
</dbReference>
<dbReference type="Ensembl" id="ENSEEET00000057365.1">
    <property type="protein sequence ID" value="ENSEEEP00000054712.1"/>
    <property type="gene ID" value="ENSEEEG00000026769.1"/>
</dbReference>
<evidence type="ECO:0000256" key="1">
    <source>
        <dbReference type="ARBA" id="ARBA00010271"/>
    </source>
</evidence>
<evidence type="ECO:0000313" key="5">
    <source>
        <dbReference type="Proteomes" id="UP000314983"/>
    </source>
</evidence>
<proteinExistence type="inferred from homology"/>
<protein>
    <recommendedName>
        <fullName evidence="3">Exostosin GT47 domain-containing protein</fullName>
    </recommendedName>
</protein>
<comment type="similarity">
    <text evidence="1">Belongs to the glycosyltransferase 47 family.</text>
</comment>
<dbReference type="GeneTree" id="ENSGT00940000163960"/>
<dbReference type="InterPro" id="IPR004263">
    <property type="entry name" value="Exostosin"/>
</dbReference>
<accession>A0AAY5EE66</accession>
<reference evidence="4" key="3">
    <citation type="submission" date="2025-09" db="UniProtKB">
        <authorList>
            <consortium name="Ensembl"/>
        </authorList>
    </citation>
    <scope>IDENTIFICATION</scope>
</reference>
<dbReference type="AlphaFoldDB" id="A0AAY5EE66"/>
<keyword evidence="2" id="KW-0808">Transferase</keyword>
<evidence type="ECO:0000256" key="2">
    <source>
        <dbReference type="ARBA" id="ARBA00022676"/>
    </source>
</evidence>
<keyword evidence="5" id="KW-1185">Reference proteome</keyword>
<feature type="domain" description="Exostosin GT47" evidence="3">
    <location>
        <begin position="98"/>
        <end position="203"/>
    </location>
</feature>
<dbReference type="GO" id="GO:0016757">
    <property type="term" value="F:glycosyltransferase activity"/>
    <property type="evidence" value="ECO:0007669"/>
    <property type="project" value="UniProtKB-KW"/>
</dbReference>
<evidence type="ECO:0000259" key="3">
    <source>
        <dbReference type="Pfam" id="PF03016"/>
    </source>
</evidence>